<dbReference type="PANTHER" id="PTHR30574">
    <property type="entry name" value="INNER MEMBRANE PROTEIN YEDE"/>
    <property type="match status" value="1"/>
</dbReference>
<evidence type="ECO:0000256" key="5">
    <source>
        <dbReference type="ARBA" id="ARBA00022692"/>
    </source>
</evidence>
<feature type="transmembrane region" description="Helical" evidence="9">
    <location>
        <begin position="202"/>
        <end position="224"/>
    </location>
</feature>
<dbReference type="Pfam" id="PF04143">
    <property type="entry name" value="Sulf_transp"/>
    <property type="match status" value="1"/>
</dbReference>
<evidence type="ECO:0000256" key="9">
    <source>
        <dbReference type="SAM" id="Phobius"/>
    </source>
</evidence>
<dbReference type="Proteomes" id="UP000219331">
    <property type="component" value="Unassembled WGS sequence"/>
</dbReference>
<dbReference type="AlphaFoldDB" id="A0A285S832"/>
<feature type="transmembrane region" description="Helical" evidence="9">
    <location>
        <begin position="120"/>
        <end position="137"/>
    </location>
</feature>
<keyword evidence="6 9" id="KW-1133">Transmembrane helix</keyword>
<dbReference type="GO" id="GO:0005886">
    <property type="term" value="C:plasma membrane"/>
    <property type="evidence" value="ECO:0007669"/>
    <property type="project" value="UniProtKB-SubCell"/>
</dbReference>
<comment type="subcellular location">
    <subcellularLocation>
        <location evidence="1">Cell inner membrane</location>
        <topology evidence="1">Multi-pass membrane protein</topology>
    </subcellularLocation>
</comment>
<keyword evidence="2" id="KW-0813">Transport</keyword>
<feature type="transmembrane region" description="Helical" evidence="9">
    <location>
        <begin position="173"/>
        <end position="190"/>
    </location>
</feature>
<keyword evidence="5 9" id="KW-0812">Transmembrane</keyword>
<feature type="transmembrane region" description="Helical" evidence="9">
    <location>
        <begin position="82"/>
        <end position="108"/>
    </location>
</feature>
<feature type="transmembrane region" description="Helical" evidence="9">
    <location>
        <begin position="244"/>
        <end position="276"/>
    </location>
</feature>
<evidence type="ECO:0000256" key="6">
    <source>
        <dbReference type="ARBA" id="ARBA00022989"/>
    </source>
</evidence>
<organism evidence="10 11">
    <name type="scientific">Stappia indica</name>
    <dbReference type="NCBI Taxonomy" id="538381"/>
    <lineage>
        <taxon>Bacteria</taxon>
        <taxon>Pseudomonadati</taxon>
        <taxon>Pseudomonadota</taxon>
        <taxon>Alphaproteobacteria</taxon>
        <taxon>Hyphomicrobiales</taxon>
        <taxon>Stappiaceae</taxon>
        <taxon>Stappia</taxon>
    </lineage>
</organism>
<name>A0A285S832_9HYPH</name>
<evidence type="ECO:0000256" key="2">
    <source>
        <dbReference type="ARBA" id="ARBA00022448"/>
    </source>
</evidence>
<evidence type="ECO:0000313" key="10">
    <source>
        <dbReference type="EMBL" id="SOC03344.1"/>
    </source>
</evidence>
<evidence type="ECO:0000256" key="3">
    <source>
        <dbReference type="ARBA" id="ARBA00022475"/>
    </source>
</evidence>
<feature type="transmembrane region" description="Helical" evidence="9">
    <location>
        <begin position="296"/>
        <end position="317"/>
    </location>
</feature>
<comment type="similarity">
    <text evidence="8">Belongs to the TsuA/YedE (TC 9.B.102) family.</text>
</comment>
<sequence length="362" mass="37201">MEMQTSVVMALCGFAGGAGLGLAARVGRFCTMGALEDAFLGGDLRRLRSWALAIAVALALTQIAVALGHIDPARSIYLPSTLPWLGAIAGGMMFGVGMALVGTCGFGTLARIGGGDLRSVVTFLVMAVSAYMAMRGVTGVLRQVLIDPFTLSLASLGGTGLNDILDTALGQETGATLGLMIAGALALWALRDGSFRAETRLVVSGIAVGLAITGGWLATGLLGNNPFEPQKLESFTFVRPLGDTLVYVMTYSGATLTFGIGSVFGVIFGAVAGALFKREFRWEACDDVRELRRHMVGAFLMGTGGILAFGCTIGQGITAASVLAVSAPLVMVSIAVGARLGLAWLVEGSIMAMLGQRGSHGA</sequence>
<evidence type="ECO:0000256" key="7">
    <source>
        <dbReference type="ARBA" id="ARBA00023136"/>
    </source>
</evidence>
<evidence type="ECO:0000256" key="4">
    <source>
        <dbReference type="ARBA" id="ARBA00022519"/>
    </source>
</evidence>
<dbReference type="PANTHER" id="PTHR30574:SF1">
    <property type="entry name" value="SULPHUR TRANSPORT DOMAIN-CONTAINING PROTEIN"/>
    <property type="match status" value="1"/>
</dbReference>
<dbReference type="STRING" id="538381.GCA_001696535_00298"/>
<gene>
    <name evidence="10" type="ORF">SAMN05421512_10496</name>
</gene>
<feature type="transmembrane region" description="Helical" evidence="9">
    <location>
        <begin position="323"/>
        <end position="346"/>
    </location>
</feature>
<dbReference type="EMBL" id="OBML01000004">
    <property type="protein sequence ID" value="SOC03344.1"/>
    <property type="molecule type" value="Genomic_DNA"/>
</dbReference>
<keyword evidence="11" id="KW-1185">Reference proteome</keyword>
<evidence type="ECO:0000313" key="11">
    <source>
        <dbReference type="Proteomes" id="UP000219331"/>
    </source>
</evidence>
<feature type="transmembrane region" description="Helical" evidence="9">
    <location>
        <begin position="47"/>
        <end position="70"/>
    </location>
</feature>
<dbReference type="InterPro" id="IPR007272">
    <property type="entry name" value="Sulf_transp_TsuA/YedE"/>
</dbReference>
<proteinExistence type="inferred from homology"/>
<keyword evidence="4" id="KW-0997">Cell inner membrane</keyword>
<accession>A0A285S832</accession>
<evidence type="ECO:0000256" key="1">
    <source>
        <dbReference type="ARBA" id="ARBA00004429"/>
    </source>
</evidence>
<evidence type="ECO:0000256" key="8">
    <source>
        <dbReference type="ARBA" id="ARBA00035655"/>
    </source>
</evidence>
<reference evidence="10 11" key="1">
    <citation type="submission" date="2017-08" db="EMBL/GenBank/DDBJ databases">
        <authorList>
            <person name="de Groot N.N."/>
        </authorList>
    </citation>
    <scope>NUCLEOTIDE SEQUENCE [LARGE SCALE GENOMIC DNA]</scope>
    <source>
        <strain evidence="10 11">USBA 352</strain>
    </source>
</reference>
<protein>
    <submittedName>
        <fullName evidence="10">Uncharacterized protein</fullName>
    </submittedName>
</protein>
<keyword evidence="7 9" id="KW-0472">Membrane</keyword>
<keyword evidence="3" id="KW-1003">Cell membrane</keyword>